<accession>A0AAV7RKL6</accession>
<name>A0AAV7RKL6_PLEWA</name>
<evidence type="ECO:0000313" key="2">
    <source>
        <dbReference type="EMBL" id="KAJ1152814.1"/>
    </source>
</evidence>
<organism evidence="2 3">
    <name type="scientific">Pleurodeles waltl</name>
    <name type="common">Iberian ribbed newt</name>
    <dbReference type="NCBI Taxonomy" id="8319"/>
    <lineage>
        <taxon>Eukaryota</taxon>
        <taxon>Metazoa</taxon>
        <taxon>Chordata</taxon>
        <taxon>Craniata</taxon>
        <taxon>Vertebrata</taxon>
        <taxon>Euteleostomi</taxon>
        <taxon>Amphibia</taxon>
        <taxon>Batrachia</taxon>
        <taxon>Caudata</taxon>
        <taxon>Salamandroidea</taxon>
        <taxon>Salamandridae</taxon>
        <taxon>Pleurodelinae</taxon>
        <taxon>Pleurodeles</taxon>
    </lineage>
</organism>
<gene>
    <name evidence="2" type="ORF">NDU88_005589</name>
</gene>
<evidence type="ECO:0000313" key="3">
    <source>
        <dbReference type="Proteomes" id="UP001066276"/>
    </source>
</evidence>
<feature type="compositionally biased region" description="Basic and acidic residues" evidence="1">
    <location>
        <begin position="1"/>
        <end position="18"/>
    </location>
</feature>
<proteinExistence type="predicted"/>
<keyword evidence="3" id="KW-1185">Reference proteome</keyword>
<dbReference type="Proteomes" id="UP001066276">
    <property type="component" value="Chromosome 5"/>
</dbReference>
<reference evidence="2" key="1">
    <citation type="journal article" date="2022" name="bioRxiv">
        <title>Sequencing and chromosome-scale assembly of the giantPleurodeles waltlgenome.</title>
        <authorList>
            <person name="Brown T."/>
            <person name="Elewa A."/>
            <person name="Iarovenko S."/>
            <person name="Subramanian E."/>
            <person name="Araus A.J."/>
            <person name="Petzold A."/>
            <person name="Susuki M."/>
            <person name="Suzuki K.-i.T."/>
            <person name="Hayashi T."/>
            <person name="Toyoda A."/>
            <person name="Oliveira C."/>
            <person name="Osipova E."/>
            <person name="Leigh N.D."/>
            <person name="Simon A."/>
            <person name="Yun M.H."/>
        </authorList>
    </citation>
    <scope>NUCLEOTIDE SEQUENCE</scope>
    <source>
        <strain evidence="2">20211129_DDA</strain>
        <tissue evidence="2">Liver</tissue>
    </source>
</reference>
<evidence type="ECO:0000256" key="1">
    <source>
        <dbReference type="SAM" id="MobiDB-lite"/>
    </source>
</evidence>
<comment type="caution">
    <text evidence="2">The sequence shown here is derived from an EMBL/GenBank/DDBJ whole genome shotgun (WGS) entry which is preliminary data.</text>
</comment>
<dbReference type="AlphaFoldDB" id="A0AAV7RKL6"/>
<sequence length="123" mass="12952">MIIDGGRDKPETKSEPRRSQGPAGAAQIADIARAVRLGLGASREWSGGSAVTLLSLQQRPESSSGATRSYMRQRLALGEQHGGDPGGACRLPVAPEEQQDQAVGPSEGKGSRLRCGLYRKSIP</sequence>
<dbReference type="EMBL" id="JANPWB010000009">
    <property type="protein sequence ID" value="KAJ1152814.1"/>
    <property type="molecule type" value="Genomic_DNA"/>
</dbReference>
<protein>
    <submittedName>
        <fullName evidence="2">Uncharacterized protein</fullName>
    </submittedName>
</protein>
<feature type="region of interest" description="Disordered" evidence="1">
    <location>
        <begin position="77"/>
        <end position="123"/>
    </location>
</feature>
<feature type="region of interest" description="Disordered" evidence="1">
    <location>
        <begin position="1"/>
        <end position="26"/>
    </location>
</feature>